<name>A0ABS8YWW2_9RHOB</name>
<evidence type="ECO:0000313" key="3">
    <source>
        <dbReference type="Proteomes" id="UP001521181"/>
    </source>
</evidence>
<dbReference type="RefSeq" id="WP_233676968.1">
    <property type="nucleotide sequence ID" value="NZ_JAJUOS010000007.1"/>
</dbReference>
<proteinExistence type="predicted"/>
<keyword evidence="1" id="KW-0472">Membrane</keyword>
<organism evidence="2 3">
    <name type="scientific">Rhodobacter flavimaris</name>
    <dbReference type="NCBI Taxonomy" id="2907145"/>
    <lineage>
        <taxon>Bacteria</taxon>
        <taxon>Pseudomonadati</taxon>
        <taxon>Pseudomonadota</taxon>
        <taxon>Alphaproteobacteria</taxon>
        <taxon>Rhodobacterales</taxon>
        <taxon>Rhodobacter group</taxon>
        <taxon>Rhodobacter</taxon>
    </lineage>
</organism>
<protein>
    <recommendedName>
        <fullName evidence="4">Cytochrome C oxidase assembly protein</fullName>
    </recommendedName>
</protein>
<gene>
    <name evidence="2" type="ORF">LZA78_10960</name>
</gene>
<evidence type="ECO:0000256" key="1">
    <source>
        <dbReference type="SAM" id="Phobius"/>
    </source>
</evidence>
<dbReference type="Proteomes" id="UP001521181">
    <property type="component" value="Unassembled WGS sequence"/>
</dbReference>
<keyword evidence="3" id="KW-1185">Reference proteome</keyword>
<keyword evidence="1" id="KW-0812">Transmembrane</keyword>
<comment type="caution">
    <text evidence="2">The sequence shown here is derived from an EMBL/GenBank/DDBJ whole genome shotgun (WGS) entry which is preliminary data.</text>
</comment>
<evidence type="ECO:0008006" key="4">
    <source>
        <dbReference type="Google" id="ProtNLM"/>
    </source>
</evidence>
<keyword evidence="1" id="KW-1133">Transmembrane helix</keyword>
<feature type="transmembrane region" description="Helical" evidence="1">
    <location>
        <begin position="18"/>
        <end position="37"/>
    </location>
</feature>
<dbReference type="EMBL" id="JAJUOS010000007">
    <property type="protein sequence ID" value="MCE5974003.1"/>
    <property type="molecule type" value="Genomic_DNA"/>
</dbReference>
<sequence length="65" mass="7251">MPITQTHELHQRRFSRNLGLGAVLLAFVVLVFGLTVVKVNRGDKMEAYDHQPRASVLPVAPEAKQ</sequence>
<accession>A0ABS8YWW2</accession>
<evidence type="ECO:0000313" key="2">
    <source>
        <dbReference type="EMBL" id="MCE5974003.1"/>
    </source>
</evidence>
<reference evidence="2 3" key="1">
    <citation type="submission" date="2021-12" db="EMBL/GenBank/DDBJ databases">
        <title>Sinirhodobacter sp. WL0062 is a bacterium isolated from seawater.</title>
        <authorList>
            <person name="Wang L."/>
            <person name="He W."/>
            <person name="Zhang D.-F."/>
        </authorList>
    </citation>
    <scope>NUCLEOTIDE SEQUENCE [LARGE SCALE GENOMIC DNA]</scope>
    <source>
        <strain evidence="2 3">WL0062</strain>
    </source>
</reference>